<feature type="domain" description="Erythromycin biosynthesis protein CIII-like C-terminal" evidence="1">
    <location>
        <begin position="278"/>
        <end position="419"/>
    </location>
</feature>
<dbReference type="EMBL" id="QLNP01000047">
    <property type="protein sequence ID" value="RAM38611.1"/>
    <property type="molecule type" value="Genomic_DNA"/>
</dbReference>
<dbReference type="Proteomes" id="UP000249166">
    <property type="component" value="Unassembled WGS sequence"/>
</dbReference>
<evidence type="ECO:0000313" key="3">
    <source>
        <dbReference type="Proteomes" id="UP000249166"/>
    </source>
</evidence>
<dbReference type="AlphaFoldDB" id="A0A328HKC8"/>
<keyword evidence="2" id="KW-0808">Transferase</keyword>
<protein>
    <submittedName>
        <fullName evidence="2">Glycosyltransferase</fullName>
    </submittedName>
</protein>
<dbReference type="GO" id="GO:0008194">
    <property type="term" value="F:UDP-glycosyltransferase activity"/>
    <property type="evidence" value="ECO:0007669"/>
    <property type="project" value="InterPro"/>
</dbReference>
<reference evidence="2 3" key="1">
    <citation type="submission" date="2018-04" db="EMBL/GenBank/DDBJ databases">
        <title>Bacteria isolated from cave deposits of Manipur.</title>
        <authorList>
            <person name="Sahoo D."/>
            <person name="Sarangthem I."/>
            <person name="Nandeibam J."/>
        </authorList>
    </citation>
    <scope>NUCLEOTIDE SEQUENCE [LARGE SCALE GENOMIC DNA]</scope>
    <source>
        <strain evidence="3">mrc11</strain>
    </source>
</reference>
<name>A0A328HKC8_ARTGO</name>
<dbReference type="Gene3D" id="3.40.50.2000">
    <property type="entry name" value="Glycogen Phosphorylase B"/>
    <property type="match status" value="2"/>
</dbReference>
<dbReference type="OrthoDB" id="6620093at2"/>
<organism evidence="2 3">
    <name type="scientific">Arthrobacter globiformis</name>
    <dbReference type="NCBI Taxonomy" id="1665"/>
    <lineage>
        <taxon>Bacteria</taxon>
        <taxon>Bacillati</taxon>
        <taxon>Actinomycetota</taxon>
        <taxon>Actinomycetes</taxon>
        <taxon>Micrococcales</taxon>
        <taxon>Micrococcaceae</taxon>
        <taxon>Arthrobacter</taxon>
    </lineage>
</organism>
<dbReference type="SUPFAM" id="SSF53756">
    <property type="entry name" value="UDP-Glycosyltransferase/glycogen phosphorylase"/>
    <property type="match status" value="1"/>
</dbReference>
<proteinExistence type="predicted"/>
<dbReference type="InterPro" id="IPR002213">
    <property type="entry name" value="UDP_glucos_trans"/>
</dbReference>
<dbReference type="RefSeq" id="WP_111902650.1">
    <property type="nucleotide sequence ID" value="NZ_QLNP01000047.1"/>
</dbReference>
<evidence type="ECO:0000313" key="2">
    <source>
        <dbReference type="EMBL" id="RAM38611.1"/>
    </source>
</evidence>
<dbReference type="CDD" id="cd03784">
    <property type="entry name" value="GT1_Gtf-like"/>
    <property type="match status" value="1"/>
</dbReference>
<dbReference type="InterPro" id="IPR010610">
    <property type="entry name" value="EryCIII-like_C"/>
</dbReference>
<comment type="caution">
    <text evidence="2">The sequence shown here is derived from an EMBL/GenBank/DDBJ whole genome shotgun (WGS) entry which is preliminary data.</text>
</comment>
<dbReference type="GO" id="GO:0017000">
    <property type="term" value="P:antibiotic biosynthetic process"/>
    <property type="evidence" value="ECO:0007669"/>
    <property type="project" value="UniProtKB-ARBA"/>
</dbReference>
<dbReference type="GO" id="GO:0016758">
    <property type="term" value="F:hexosyltransferase activity"/>
    <property type="evidence" value="ECO:0007669"/>
    <property type="project" value="UniProtKB-ARBA"/>
</dbReference>
<dbReference type="PANTHER" id="PTHR48050:SF13">
    <property type="entry name" value="STEROL 3-BETA-GLUCOSYLTRANSFERASE UGT80A2"/>
    <property type="match status" value="1"/>
</dbReference>
<dbReference type="InterPro" id="IPR050426">
    <property type="entry name" value="Glycosyltransferase_28"/>
</dbReference>
<sequence length="438" mass="46219">MSSVIVCSGPHDGHVSPMLGVARRLIDRGHRVRFLTGPAYQDAVEAIGAEFLLLGPGAEHATESSAATGVQAIREGIRGLVIEPARGQYLPLAAAVAAEPTDAVLAEVTFVGAATLSRLPRNERPPIIACGILPLTLSSRDCAPYGSGLAPGKGPGARLRNQAMNWLVSNVVLKDSQRQVDALTRELVGVGLDGLFILDWARRTELIAQFTVEEFEYPRSDAPGNLRFFGPMSRHAASASVTPKPEWWGDLDGSRPVVYVTQGTVSNEDFTALVGPTLEGLAGEDVTVVVSTGRRPLDALPPLPANARAAEFLPDAELLPKVDVYVTNGGYGGLHYAMENGVPIVVAGDTEDKPEGAARVAWAGVGTNLKTGRPKPDAIRDAVRKVLGDGRYRAGSQRIGAAIAASPGVDGLIDEMEAMLRIGVNRANIAGDRPEAER</sequence>
<dbReference type="Pfam" id="PF06722">
    <property type="entry name" value="EryCIII-like_C"/>
    <property type="match status" value="1"/>
</dbReference>
<gene>
    <name evidence="2" type="ORF">DBZ45_03915</name>
</gene>
<dbReference type="PANTHER" id="PTHR48050">
    <property type="entry name" value="STEROL 3-BETA-GLUCOSYLTRANSFERASE"/>
    <property type="match status" value="1"/>
</dbReference>
<dbReference type="FunFam" id="3.40.50.2000:FF:000072">
    <property type="entry name" value="Glycosyl transferase"/>
    <property type="match status" value="1"/>
</dbReference>
<evidence type="ECO:0000259" key="1">
    <source>
        <dbReference type="Pfam" id="PF06722"/>
    </source>
</evidence>
<accession>A0A328HKC8</accession>